<keyword evidence="2" id="KW-0548">Nucleotidyltransferase</keyword>
<dbReference type="Proteomes" id="UP000325315">
    <property type="component" value="Unassembled WGS sequence"/>
</dbReference>
<protein>
    <submittedName>
        <fullName evidence="2">Reverse transcriptase</fullName>
    </submittedName>
</protein>
<name>A0A5B6WV78_9ROSI</name>
<proteinExistence type="predicted"/>
<organism evidence="2 3">
    <name type="scientific">Gossypium australe</name>
    <dbReference type="NCBI Taxonomy" id="47621"/>
    <lineage>
        <taxon>Eukaryota</taxon>
        <taxon>Viridiplantae</taxon>
        <taxon>Streptophyta</taxon>
        <taxon>Embryophyta</taxon>
        <taxon>Tracheophyta</taxon>
        <taxon>Spermatophyta</taxon>
        <taxon>Magnoliopsida</taxon>
        <taxon>eudicotyledons</taxon>
        <taxon>Gunneridae</taxon>
        <taxon>Pentapetalae</taxon>
        <taxon>rosids</taxon>
        <taxon>malvids</taxon>
        <taxon>Malvales</taxon>
        <taxon>Malvaceae</taxon>
        <taxon>Malvoideae</taxon>
        <taxon>Gossypium</taxon>
    </lineage>
</organism>
<evidence type="ECO:0000313" key="3">
    <source>
        <dbReference type="Proteomes" id="UP000325315"/>
    </source>
</evidence>
<keyword evidence="3" id="KW-1185">Reference proteome</keyword>
<dbReference type="InterPro" id="IPR043128">
    <property type="entry name" value="Rev_trsase/Diguanyl_cyclase"/>
</dbReference>
<comment type="caution">
    <text evidence="2">The sequence shown here is derived from an EMBL/GenBank/DDBJ whole genome shotgun (WGS) entry which is preliminary data.</text>
</comment>
<dbReference type="GO" id="GO:0003964">
    <property type="term" value="F:RNA-directed DNA polymerase activity"/>
    <property type="evidence" value="ECO:0007669"/>
    <property type="project" value="UniProtKB-KW"/>
</dbReference>
<dbReference type="InterPro" id="IPR053134">
    <property type="entry name" value="RNA-dir_DNA_polymerase"/>
</dbReference>
<dbReference type="EMBL" id="SMMG02000002">
    <property type="protein sequence ID" value="KAA3484984.1"/>
    <property type="molecule type" value="Genomic_DNA"/>
</dbReference>
<dbReference type="OrthoDB" id="1928132at2759"/>
<gene>
    <name evidence="2" type="ORF">EPI10_007032</name>
</gene>
<dbReference type="PANTHER" id="PTHR24559:SF450">
    <property type="entry name" value="RNA-DIRECTED DNA POLYMERASE HOMOLOG"/>
    <property type="match status" value="1"/>
</dbReference>
<sequence>MVVKIKPYCYPTVQKCEMERWIQKMLQVGIIRDSCNLFPSPTVMVKKKDGGWHLYVDYKQLNKYTIKDKSPITVIKELLDELGYATYFSKLDLWSDKDIHKAAFKTHEGHYEFLVMPFGLTNVPSNFQALMNVFFKPLPRKSILSWSSHMSHIKEVLQLLKEDKLYSKKAKCNFGTTEIKYLGHIILRGGLLTWRTTTSVKEIKGFLSLSSYYMRFIRHYDTLARPLTANRRRM</sequence>
<dbReference type="InterPro" id="IPR000477">
    <property type="entry name" value="RT_dom"/>
</dbReference>
<evidence type="ECO:0000259" key="1">
    <source>
        <dbReference type="Pfam" id="PF00078"/>
    </source>
</evidence>
<dbReference type="CDD" id="cd01647">
    <property type="entry name" value="RT_LTR"/>
    <property type="match status" value="1"/>
</dbReference>
<evidence type="ECO:0000313" key="2">
    <source>
        <dbReference type="EMBL" id="KAA3484984.1"/>
    </source>
</evidence>
<dbReference type="PANTHER" id="PTHR24559">
    <property type="entry name" value="TRANSPOSON TY3-I GAG-POL POLYPROTEIN"/>
    <property type="match status" value="1"/>
</dbReference>
<dbReference type="AlphaFoldDB" id="A0A5B6WV78"/>
<feature type="domain" description="Reverse transcriptase" evidence="1">
    <location>
        <begin position="45"/>
        <end position="186"/>
    </location>
</feature>
<keyword evidence="2" id="KW-0808">Transferase</keyword>
<dbReference type="InterPro" id="IPR043502">
    <property type="entry name" value="DNA/RNA_pol_sf"/>
</dbReference>
<keyword evidence="2" id="KW-0695">RNA-directed DNA polymerase</keyword>
<dbReference type="SUPFAM" id="SSF56672">
    <property type="entry name" value="DNA/RNA polymerases"/>
    <property type="match status" value="1"/>
</dbReference>
<dbReference type="Gene3D" id="3.10.10.10">
    <property type="entry name" value="HIV Type 1 Reverse Transcriptase, subunit A, domain 1"/>
    <property type="match status" value="1"/>
</dbReference>
<dbReference type="Pfam" id="PF00078">
    <property type="entry name" value="RVT_1"/>
    <property type="match status" value="1"/>
</dbReference>
<dbReference type="Gene3D" id="3.30.70.270">
    <property type="match status" value="2"/>
</dbReference>
<reference evidence="3" key="1">
    <citation type="journal article" date="2019" name="Plant Biotechnol. J.">
        <title>Genome sequencing of the Australian wild diploid species Gossypium australe highlights disease resistance and delayed gland morphogenesis.</title>
        <authorList>
            <person name="Cai Y."/>
            <person name="Cai X."/>
            <person name="Wang Q."/>
            <person name="Wang P."/>
            <person name="Zhang Y."/>
            <person name="Cai C."/>
            <person name="Xu Y."/>
            <person name="Wang K."/>
            <person name="Zhou Z."/>
            <person name="Wang C."/>
            <person name="Geng S."/>
            <person name="Li B."/>
            <person name="Dong Q."/>
            <person name="Hou Y."/>
            <person name="Wang H."/>
            <person name="Ai P."/>
            <person name="Liu Z."/>
            <person name="Yi F."/>
            <person name="Sun M."/>
            <person name="An G."/>
            <person name="Cheng J."/>
            <person name="Zhang Y."/>
            <person name="Shi Q."/>
            <person name="Xie Y."/>
            <person name="Shi X."/>
            <person name="Chang Y."/>
            <person name="Huang F."/>
            <person name="Chen Y."/>
            <person name="Hong S."/>
            <person name="Mi L."/>
            <person name="Sun Q."/>
            <person name="Zhang L."/>
            <person name="Zhou B."/>
            <person name="Peng R."/>
            <person name="Zhang X."/>
            <person name="Liu F."/>
        </authorList>
    </citation>
    <scope>NUCLEOTIDE SEQUENCE [LARGE SCALE GENOMIC DNA]</scope>
    <source>
        <strain evidence="3">cv. PA1801</strain>
    </source>
</reference>
<accession>A0A5B6WV78</accession>